<dbReference type="Gene3D" id="2.60.40.3140">
    <property type="match status" value="1"/>
</dbReference>
<keyword evidence="1" id="KW-0812">Transmembrane</keyword>
<feature type="transmembrane region" description="Helical" evidence="1">
    <location>
        <begin position="751"/>
        <end position="775"/>
    </location>
</feature>
<feature type="transmembrane region" description="Helical" evidence="1">
    <location>
        <begin position="787"/>
        <end position="807"/>
    </location>
</feature>
<evidence type="ECO:0000256" key="2">
    <source>
        <dbReference type="SAM" id="SignalP"/>
    </source>
</evidence>
<dbReference type="Pfam" id="PF12969">
    <property type="entry name" value="DUF3857"/>
    <property type="match status" value="1"/>
</dbReference>
<proteinExistence type="predicted"/>
<evidence type="ECO:0000256" key="1">
    <source>
        <dbReference type="SAM" id="Phobius"/>
    </source>
</evidence>
<dbReference type="InterPro" id="IPR019690">
    <property type="entry name" value="DUF2569"/>
</dbReference>
<comment type="caution">
    <text evidence="4">The sequence shown here is derived from an EMBL/GenBank/DDBJ whole genome shotgun (WGS) entry which is preliminary data.</text>
</comment>
<dbReference type="RefSeq" id="WP_099365789.1">
    <property type="nucleotide sequence ID" value="NZ_JAYLLN010000026.1"/>
</dbReference>
<dbReference type="SUPFAM" id="SSF54001">
    <property type="entry name" value="Cysteine proteinases"/>
    <property type="match status" value="1"/>
</dbReference>
<dbReference type="EMBL" id="JAYLLN010000026">
    <property type="protein sequence ID" value="MEI5985428.1"/>
    <property type="molecule type" value="Genomic_DNA"/>
</dbReference>
<keyword evidence="5" id="KW-1185">Reference proteome</keyword>
<organism evidence="4 5">
    <name type="scientific">Sphingobacterium tenebrionis</name>
    <dbReference type="NCBI Taxonomy" id="3111775"/>
    <lineage>
        <taxon>Bacteria</taxon>
        <taxon>Pseudomonadati</taxon>
        <taxon>Bacteroidota</taxon>
        <taxon>Sphingobacteriia</taxon>
        <taxon>Sphingobacteriales</taxon>
        <taxon>Sphingobacteriaceae</taxon>
        <taxon>Sphingobacterium</taxon>
    </lineage>
</organism>
<evidence type="ECO:0000259" key="3">
    <source>
        <dbReference type="Pfam" id="PF12969"/>
    </source>
</evidence>
<feature type="chain" id="PRO_5045492651" evidence="2">
    <location>
        <begin position="23"/>
        <end position="853"/>
    </location>
</feature>
<dbReference type="InterPro" id="IPR024618">
    <property type="entry name" value="DUF3857"/>
</dbReference>
<dbReference type="Gene3D" id="3.10.620.30">
    <property type="match status" value="1"/>
</dbReference>
<protein>
    <submittedName>
        <fullName evidence="4">DUF3857 domain-containing protein</fullName>
    </submittedName>
</protein>
<dbReference type="Pfam" id="PF10754">
    <property type="entry name" value="DUF2569"/>
    <property type="match status" value="1"/>
</dbReference>
<keyword evidence="2" id="KW-0732">Signal</keyword>
<dbReference type="Proteomes" id="UP001363035">
    <property type="component" value="Unassembled WGS sequence"/>
</dbReference>
<gene>
    <name evidence="4" type="ORF">VJ786_10995</name>
</gene>
<feature type="transmembrane region" description="Helical" evidence="1">
    <location>
        <begin position="813"/>
        <end position="834"/>
    </location>
</feature>
<feature type="transmembrane region" description="Helical" evidence="1">
    <location>
        <begin position="701"/>
        <end position="725"/>
    </location>
</feature>
<feature type="transmembrane region" description="Helical" evidence="1">
    <location>
        <begin position="661"/>
        <end position="680"/>
    </location>
</feature>
<feature type="domain" description="DUF3857" evidence="3">
    <location>
        <begin position="67"/>
        <end position="229"/>
    </location>
</feature>
<sequence length="853" mass="98518">MRLPIIIAICAAWLCSYVTAFAQTPKIQKANTPNWLLPSSIKPQVVDLDDISLGYYYESTIDQVHLGQQTSYYKEVKVITDDSGIEYAGQVNVNFDPTYQRLVFHEVQILRGNQVLDRLDISRFRVLATETDLSRFLYNGTYTAHLILDDLRKGDKIQIAYSLVGFNPVFGGKYSGEYYFTSGEPMGKAQVVYIVPDSRKLNIRRLNDVPVEKTKKQGGLTYIYWDFHPSVSDEYIPTTPSWFSQSGKLEVSEFSTWQEVSDWATKVNPIPAIKAGSPIAKFVDEQWAKAKGNKETFLEYCLNFVQDEVRYMGIEMGEHSHLAHAPEKVFNQRYGDCKDKSLLLAAMLKYKNIKSSLVLANTYQDKELNKRLPSPYAFNHMVIRVDMEGHNKFLDPTISHQGSLPLDRFFPYYGEVLVLNKGNKLMEVPKPNGQEMIVEDIIHMISGDKVRLDVKTIYKGSQADEMRANLKQSSKNQLQKDYENYYEELYQDVKRIKPLAIQDDRKKNEIIVMESYEIDDFFIQEEGSQRKMVPAYAKTIYDRLPQVENKVKAPIAVPFPIKISHTVKIINKDNKPLSYFQEKINGSSDYYQLDHEVYTQEDTLVSTNIMEFYDSFLPAEEALIYAKDYEKSNTPLWYSFYLNDDGSLYVNTVLEGINVNFWAFAYFFLIILLTISFIYIKYNKSKPFLRNNDPSLPIYTGIGGWMIVVLIGVILAPLLSLSNLFSHDSVLMEKSWAAIEFQPKADQLPLWLFQGFSLTFSAIALTFTVYLVIIFFQRRDIFPQTFIIFRISMLVFIIIHLFFLYKFKLGAPTYIPKFIGDMIGTLLIVAYIYFSNRSRGTFVVPYLKKESKF</sequence>
<accession>A0ABU8I7E4</accession>
<reference evidence="4 5" key="1">
    <citation type="submission" date="2024-01" db="EMBL/GenBank/DDBJ databases">
        <title>Sphingobacterium tenebrionis sp. nov., a novel endophyte isolated from tenebrio molitor intestines.</title>
        <authorList>
            <person name="Zhang C."/>
        </authorList>
    </citation>
    <scope>NUCLEOTIDE SEQUENCE [LARGE SCALE GENOMIC DNA]</scope>
    <source>
        <strain evidence="4 5">PU5-4</strain>
    </source>
</reference>
<keyword evidence="1" id="KW-1133">Transmembrane helix</keyword>
<evidence type="ECO:0000313" key="5">
    <source>
        <dbReference type="Proteomes" id="UP001363035"/>
    </source>
</evidence>
<dbReference type="InterPro" id="IPR038765">
    <property type="entry name" value="Papain-like_cys_pep_sf"/>
</dbReference>
<feature type="signal peptide" evidence="2">
    <location>
        <begin position="1"/>
        <end position="22"/>
    </location>
</feature>
<keyword evidence="1" id="KW-0472">Membrane</keyword>
<name>A0ABU8I7E4_9SPHI</name>
<evidence type="ECO:0000313" key="4">
    <source>
        <dbReference type="EMBL" id="MEI5985428.1"/>
    </source>
</evidence>